<feature type="transmembrane region" description="Helical" evidence="1">
    <location>
        <begin position="376"/>
        <end position="396"/>
    </location>
</feature>
<dbReference type="PANTHER" id="PTHR38454:SF1">
    <property type="entry name" value="INTEGRAL MEMBRANE PROTEIN"/>
    <property type="match status" value="1"/>
</dbReference>
<dbReference type="Proteomes" id="UP000030101">
    <property type="component" value="Unassembled WGS sequence"/>
</dbReference>
<evidence type="ECO:0000313" key="2">
    <source>
        <dbReference type="EMBL" id="KGN91622.1"/>
    </source>
</evidence>
<evidence type="ECO:0000313" key="3">
    <source>
        <dbReference type="Proteomes" id="UP000030101"/>
    </source>
</evidence>
<feature type="transmembrane region" description="Helical" evidence="1">
    <location>
        <begin position="230"/>
        <end position="252"/>
    </location>
</feature>
<name>A0ABR4XJD3_9PORP</name>
<accession>A0ABR4XJD3</accession>
<comment type="caution">
    <text evidence="2">The sequence shown here is derived from an EMBL/GenBank/DDBJ whole genome shotgun (WGS) entry which is preliminary data.</text>
</comment>
<sequence length="828" mass="93016">MKEFLKRPWLISAALILLMAGIAFLYFFPANVEGRILFQMDGLGASGMAQDVREYRQETGENSLWTESAFGGMPMYQISPTYPSASNLKTIGDLYKLKKPFDLMPGDSYLLFAMLLGFYIFMSAWGVKRLSSFAGAVMWTFSSYFIILIDAGHIWKLLALMYIPPTIAGLVLLYKRKKWLLGTFVIALFSALQIYSNHIQMSYYFGFLMLALVIGWAVEAYRSKAWKPFLLATLLAFVGGLIGVATNATNLYHTYKYSKETMRGGSELTPKADDGQEHTTTAGGLDKAYITQWSYGIDEMLTFLIPDAKGGYSTQIGTSNRDMLSEVQEPYRPFVAQQNRYWGDQPFTAGPVYVGAVVLFLFFLGLLIVKGPVKWAVAGATLLTVMLSWGHNMMWLTDIFIDYFPMYNKFRTPSSILVVAEFTIPFLAILGLTKWIQTPKALKTYKNEYIIAAALTGGVALIFALFPGLYGGFLSDEEQRILAPYIAQNQEFQIAVGELRNIREALFTADAWRAVIFSLLGMAVLAGSAYGKLNKTLTVAAVTILAIVDLWSVDKRYLNDEKYHDANRLMEQTYAKTEADKYILQDTTDYRVMNLAVNTFNDATTSYHHNSVGGYHAAKLQRYQDLIEGYLSKMDRNILRALNTKYYILPDSLRGLSVVEDSLAYGNGWFISSIKEVKGADEEFKAIGENNLREVAVIEQTYLQDLKGKKSFETDSTATISLVSKLPNRKVYRTSNKADGLAVFSEIFYKDGWNVTIDGETAKLLRTNYILRALPIPAGEHTIEMWFDPASVHTTERIASVAGWIILLLMVATIGFAGSKYIRRRKSE</sequence>
<feature type="transmembrane region" description="Helical" evidence="1">
    <location>
        <begin position="201"/>
        <end position="218"/>
    </location>
</feature>
<keyword evidence="3" id="KW-1185">Reference proteome</keyword>
<keyword evidence="1" id="KW-0812">Transmembrane</keyword>
<evidence type="ECO:0008006" key="4">
    <source>
        <dbReference type="Google" id="ProtNLM"/>
    </source>
</evidence>
<dbReference type="EMBL" id="JQZV01000013">
    <property type="protein sequence ID" value="KGN91622.1"/>
    <property type="molecule type" value="Genomic_DNA"/>
</dbReference>
<feature type="transmembrane region" description="Helical" evidence="1">
    <location>
        <begin position="108"/>
        <end position="125"/>
    </location>
</feature>
<feature type="transmembrane region" description="Helical" evidence="1">
    <location>
        <begin position="9"/>
        <end position="28"/>
    </location>
</feature>
<dbReference type="PANTHER" id="PTHR38454">
    <property type="entry name" value="INTEGRAL MEMBRANE PROTEIN-RELATED"/>
    <property type="match status" value="1"/>
</dbReference>
<feature type="transmembrane region" description="Helical" evidence="1">
    <location>
        <begin position="416"/>
        <end position="437"/>
    </location>
</feature>
<keyword evidence="1" id="KW-0472">Membrane</keyword>
<feature type="transmembrane region" description="Helical" evidence="1">
    <location>
        <begin position="179"/>
        <end position="195"/>
    </location>
</feature>
<proteinExistence type="predicted"/>
<organism evidence="2 3">
    <name type="scientific">Porphyromonas canoris</name>
    <dbReference type="NCBI Taxonomy" id="36875"/>
    <lineage>
        <taxon>Bacteria</taxon>
        <taxon>Pseudomonadati</taxon>
        <taxon>Bacteroidota</taxon>
        <taxon>Bacteroidia</taxon>
        <taxon>Bacteroidales</taxon>
        <taxon>Porphyromonadaceae</taxon>
        <taxon>Porphyromonas</taxon>
    </lineage>
</organism>
<feature type="transmembrane region" description="Helical" evidence="1">
    <location>
        <begin position="801"/>
        <end position="822"/>
    </location>
</feature>
<protein>
    <recommendedName>
        <fullName evidence="4">Membrane protein YfhO</fullName>
    </recommendedName>
</protein>
<feature type="transmembrane region" description="Helical" evidence="1">
    <location>
        <begin position="350"/>
        <end position="369"/>
    </location>
</feature>
<dbReference type="InterPro" id="IPR018580">
    <property type="entry name" value="Uncharacterised_YfhO"/>
</dbReference>
<feature type="transmembrane region" description="Helical" evidence="1">
    <location>
        <begin position="132"/>
        <end position="149"/>
    </location>
</feature>
<keyword evidence="1" id="KW-1133">Transmembrane helix</keyword>
<reference evidence="2 3" key="1">
    <citation type="submission" date="2014-08" db="EMBL/GenBank/DDBJ databases">
        <title>Porphyromonas canoris strain:OH2762 Genome sequencing.</title>
        <authorList>
            <person name="Wallis C."/>
            <person name="Deusch O."/>
            <person name="O'Flynn C."/>
            <person name="Davis I."/>
            <person name="Jospin G."/>
            <person name="Darling A.E."/>
            <person name="Coil D.A."/>
            <person name="Alexiev A."/>
            <person name="Horsfall A."/>
            <person name="Kirkwood N."/>
            <person name="Harris S."/>
            <person name="Eisen J.A."/>
        </authorList>
    </citation>
    <scope>NUCLEOTIDE SEQUENCE [LARGE SCALE GENOMIC DNA]</scope>
    <source>
        <strain evidence="3">COT-108 OH2762</strain>
    </source>
</reference>
<evidence type="ECO:0000256" key="1">
    <source>
        <dbReference type="SAM" id="Phobius"/>
    </source>
</evidence>
<feature type="transmembrane region" description="Helical" evidence="1">
    <location>
        <begin position="449"/>
        <end position="470"/>
    </location>
</feature>
<gene>
    <name evidence="2" type="ORF">HQ43_05810</name>
</gene>
<feature type="transmembrane region" description="Helical" evidence="1">
    <location>
        <begin position="155"/>
        <end position="174"/>
    </location>
</feature>